<feature type="compositionally biased region" description="Low complexity" evidence="1">
    <location>
        <begin position="90"/>
        <end position="107"/>
    </location>
</feature>
<evidence type="ECO:0000313" key="2">
    <source>
        <dbReference type="EMBL" id="KMR04802.1"/>
    </source>
</evidence>
<dbReference type="OrthoDB" id="8197936at2759"/>
<organism evidence="2 3">
    <name type="scientific">Lasius niger</name>
    <name type="common">Black garden ant</name>
    <dbReference type="NCBI Taxonomy" id="67767"/>
    <lineage>
        <taxon>Eukaryota</taxon>
        <taxon>Metazoa</taxon>
        <taxon>Ecdysozoa</taxon>
        <taxon>Arthropoda</taxon>
        <taxon>Hexapoda</taxon>
        <taxon>Insecta</taxon>
        <taxon>Pterygota</taxon>
        <taxon>Neoptera</taxon>
        <taxon>Endopterygota</taxon>
        <taxon>Hymenoptera</taxon>
        <taxon>Apocrita</taxon>
        <taxon>Aculeata</taxon>
        <taxon>Formicoidea</taxon>
        <taxon>Formicidae</taxon>
        <taxon>Formicinae</taxon>
        <taxon>Lasius</taxon>
        <taxon>Lasius</taxon>
    </lineage>
</organism>
<keyword evidence="3" id="KW-1185">Reference proteome</keyword>
<feature type="compositionally biased region" description="Acidic residues" evidence="1">
    <location>
        <begin position="452"/>
        <end position="466"/>
    </location>
</feature>
<evidence type="ECO:0000256" key="1">
    <source>
        <dbReference type="SAM" id="MobiDB-lite"/>
    </source>
</evidence>
<feature type="compositionally biased region" description="Low complexity" evidence="1">
    <location>
        <begin position="530"/>
        <end position="543"/>
    </location>
</feature>
<name>A0A0J7LA62_LASNI</name>
<feature type="region of interest" description="Disordered" evidence="1">
    <location>
        <begin position="856"/>
        <end position="891"/>
    </location>
</feature>
<protein>
    <submittedName>
        <fullName evidence="2">Dentin sialophospho isoform x2</fullName>
    </submittedName>
</protein>
<dbReference type="EMBL" id="LBMM01000136">
    <property type="protein sequence ID" value="KMR04802.1"/>
    <property type="molecule type" value="Genomic_DNA"/>
</dbReference>
<reference evidence="2 3" key="1">
    <citation type="submission" date="2015-04" db="EMBL/GenBank/DDBJ databases">
        <title>Lasius niger genome sequencing.</title>
        <authorList>
            <person name="Konorov E.A."/>
            <person name="Nikitin M.A."/>
            <person name="Kirill M.V."/>
            <person name="Chang P."/>
        </authorList>
    </citation>
    <scope>NUCLEOTIDE SEQUENCE [LARGE SCALE GENOMIC DNA]</scope>
    <source>
        <tissue evidence="2">Whole</tissue>
    </source>
</reference>
<feature type="region of interest" description="Disordered" evidence="1">
    <location>
        <begin position="66"/>
        <end position="130"/>
    </location>
</feature>
<dbReference type="PaxDb" id="67767-A0A0J7LA62"/>
<feature type="compositionally biased region" description="Acidic residues" evidence="1">
    <location>
        <begin position="864"/>
        <end position="874"/>
    </location>
</feature>
<proteinExistence type="predicted"/>
<feature type="compositionally biased region" description="Basic residues" evidence="1">
    <location>
        <begin position="434"/>
        <end position="446"/>
    </location>
</feature>
<accession>A0A0J7LA62</accession>
<sequence length="1310" mass="145650">MTFRNVPILYAANAQYVMIERICRMQTHALISVVNIEYRSAIIFSNSAPPGEEDEEEGLRKDYVKNSEKDTNAHTFDRNGQQSGYKPRRAGTSTSGGSTSGYASSGSRSHRDESAGSPSQPKIIFNEEEYTRITTPRQDVLFKKGYLSRKKPWTGNASTSATPSTTESQSASHSTADGSETTEDQQLLDRDSGTGEYPPMVEPGAQLGYGTFYDHASGYYYEYPVMLVGPAPVPAQVGPSVLATVPCGPVPLRPIEWINPAFVPKLANQPYCLMDYQTNQSIEPVTIVEEHNGMAVTAEASNNMWNESGTGSASCSGSIAEEIEEQAEEVDMSTMEQNTVKEQLAEEQPLEQLHLEEQQHLENGVTTVDPYLDPLLMQEPVHVSHVMPAVPQPYMYPGHYMFGPPLVNVNGVTIQGGPLVRTMDVTAMTMAYAKRRKKRKKRKQRRPTLGNTEDEEEGEYSSECDNDVSSSRLPWSECPTSTASITATTAANRPLNPECQEFQLRSATQTRILSSPVSTSVVTTVAEEVTSSTNDVSDVSSYVETEPSSRQTEKTYDSTVQSPTNQEDATICDTEHIFTETPVESIQSTIVEHKPKNKNVEINSQANHLVADITNETTEISSNALTDHEVLIRPIENDDSTSANPKQELFESNSNDVNVTDMLNNHIGYPGEGLTNGERYLENFTSLTEKKSKLASPQDNASNINSTTMEVNEEQEEEVRQLQYNNSSIVRTTSFVLPKKYSKKGSKFVREPTPGPDLDVENGKLVQQFEATELLDDSCAVANNKLDETDQKATNEKVALEVRGNENNKIKTTSQDTIEASNEDSGFESQTRLSEYPITAAVKEWLRRANSPDLFVTSASTSESETDEDDDEEMDAKPPKNLQGNPMPALSANSSVDNVTLLSRMASCGEFAKTTNNYNVKNNQVEDDSTLISIGRRKRDAKGTKRKGKAKKIDKRNRNVDEKTQNQLVSSLVSCNRLEDFVAAVRLRNTSKNNVGNVCEFTQEDSVAGMRVALSSRINSKRVNARRIKTLRKVNRNHVENIDIKMRRIDVSNDEKDRKSNEYGMVSVRTFEKGEIIVSKDGKLLPMSLYEAVSSLNDQGNSSAMKTAAHVDVINKNVETRNSSENDENNSIMIASSISIEEPDVLECWEAETIEPVITPRRMLQSPGVLYEGEAAEEDNFEIERATMEHVQKYYKLERNSVISVEEESSEEFSTSVISSKSKTVPNNSEKTIEHFCSEEIPIFIPNRNQAFVSEDEKIPVDEAFEVYESYYTGKSPFLAFDSKMFKQRSLYGQNGEGPIPCRAVCCNIQ</sequence>
<feature type="region of interest" description="Disordered" evidence="1">
    <location>
        <begin position="812"/>
        <end position="831"/>
    </location>
</feature>
<gene>
    <name evidence="2" type="ORF">RF55_438</name>
</gene>
<feature type="compositionally biased region" description="Polar residues" evidence="1">
    <location>
        <begin position="557"/>
        <end position="566"/>
    </location>
</feature>
<dbReference type="Proteomes" id="UP000036403">
    <property type="component" value="Unassembled WGS sequence"/>
</dbReference>
<comment type="caution">
    <text evidence="2">The sequence shown here is derived from an EMBL/GenBank/DDBJ whole genome shotgun (WGS) entry which is preliminary data.</text>
</comment>
<feature type="region of interest" description="Disordered" evidence="1">
    <location>
        <begin position="434"/>
        <end position="478"/>
    </location>
</feature>
<feature type="region of interest" description="Disordered" evidence="1">
    <location>
        <begin position="530"/>
        <end position="566"/>
    </location>
</feature>
<feature type="region of interest" description="Disordered" evidence="1">
    <location>
        <begin position="152"/>
        <end position="201"/>
    </location>
</feature>
<evidence type="ECO:0000313" key="3">
    <source>
        <dbReference type="Proteomes" id="UP000036403"/>
    </source>
</evidence>
<feature type="compositionally biased region" description="Low complexity" evidence="1">
    <location>
        <begin position="157"/>
        <end position="172"/>
    </location>
</feature>
<feature type="compositionally biased region" description="Basic and acidic residues" evidence="1">
    <location>
        <begin position="66"/>
        <end position="77"/>
    </location>
</feature>